<dbReference type="Pfam" id="PF13649">
    <property type="entry name" value="Methyltransf_25"/>
    <property type="match status" value="1"/>
</dbReference>
<evidence type="ECO:0000313" key="2">
    <source>
        <dbReference type="EMBL" id="RKP27376.1"/>
    </source>
</evidence>
<name>A0A4P9Z4G0_9FUNG</name>
<protein>
    <submittedName>
        <fullName evidence="2">S-adenosyl-L-methionine-dependent methyltransferase</fullName>
    </submittedName>
</protein>
<feature type="domain" description="Methyltransferase" evidence="1">
    <location>
        <begin position="23"/>
        <end position="114"/>
    </location>
</feature>
<dbReference type="AlphaFoldDB" id="A0A4P9Z4G0"/>
<dbReference type="SUPFAM" id="SSF53335">
    <property type="entry name" value="S-adenosyl-L-methionine-dependent methyltransferases"/>
    <property type="match status" value="1"/>
</dbReference>
<gene>
    <name evidence="2" type="ORF">SYNPS1DRAFT_12770</name>
</gene>
<dbReference type="Proteomes" id="UP000278143">
    <property type="component" value="Unassembled WGS sequence"/>
</dbReference>
<keyword evidence="2" id="KW-0808">Transferase</keyword>
<dbReference type="EMBL" id="KZ989218">
    <property type="protein sequence ID" value="RKP27376.1"/>
    <property type="molecule type" value="Genomic_DNA"/>
</dbReference>
<dbReference type="GO" id="GO:0032259">
    <property type="term" value="P:methylation"/>
    <property type="evidence" value="ECO:0007669"/>
    <property type="project" value="UniProtKB-KW"/>
</dbReference>
<evidence type="ECO:0000259" key="1">
    <source>
        <dbReference type="Pfam" id="PF13649"/>
    </source>
</evidence>
<dbReference type="Gene3D" id="3.40.50.150">
    <property type="entry name" value="Vaccinia Virus protein VP39"/>
    <property type="match status" value="1"/>
</dbReference>
<keyword evidence="3" id="KW-1185">Reference proteome</keyword>
<dbReference type="InterPro" id="IPR016461">
    <property type="entry name" value="COMT-like"/>
</dbReference>
<sequence length="122" mass="13554">MHFHLKHILHNNYVTKLKKPSAILDVGTGSGAWLLEMASEFPETQCTGIDISNVQPHDIIPKNCQFDLGDVLKGLPYADASFDYIHQRFLEMGVPSDAWPQLLDELHRVCTPGGGVELVVTD</sequence>
<dbReference type="OrthoDB" id="2013972at2759"/>
<reference evidence="3" key="1">
    <citation type="journal article" date="2018" name="Nat. Microbiol.">
        <title>Leveraging single-cell genomics to expand the fungal tree of life.</title>
        <authorList>
            <person name="Ahrendt S.R."/>
            <person name="Quandt C.A."/>
            <person name="Ciobanu D."/>
            <person name="Clum A."/>
            <person name="Salamov A."/>
            <person name="Andreopoulos B."/>
            <person name="Cheng J.F."/>
            <person name="Woyke T."/>
            <person name="Pelin A."/>
            <person name="Henrissat B."/>
            <person name="Reynolds N.K."/>
            <person name="Benny G.L."/>
            <person name="Smith M.E."/>
            <person name="James T.Y."/>
            <person name="Grigoriev I.V."/>
        </authorList>
    </citation>
    <scope>NUCLEOTIDE SEQUENCE [LARGE SCALE GENOMIC DNA]</scope>
    <source>
        <strain evidence="3">Benny S71-1</strain>
    </source>
</reference>
<dbReference type="PANTHER" id="PTHR43591">
    <property type="entry name" value="METHYLTRANSFERASE"/>
    <property type="match status" value="1"/>
</dbReference>
<dbReference type="CDD" id="cd02440">
    <property type="entry name" value="AdoMet_MTases"/>
    <property type="match status" value="1"/>
</dbReference>
<accession>A0A4P9Z4G0</accession>
<evidence type="ECO:0000313" key="3">
    <source>
        <dbReference type="Proteomes" id="UP000278143"/>
    </source>
</evidence>
<organism evidence="2 3">
    <name type="scientific">Syncephalis pseudoplumigaleata</name>
    <dbReference type="NCBI Taxonomy" id="1712513"/>
    <lineage>
        <taxon>Eukaryota</taxon>
        <taxon>Fungi</taxon>
        <taxon>Fungi incertae sedis</taxon>
        <taxon>Zoopagomycota</taxon>
        <taxon>Zoopagomycotina</taxon>
        <taxon>Zoopagomycetes</taxon>
        <taxon>Zoopagales</taxon>
        <taxon>Piptocephalidaceae</taxon>
        <taxon>Syncephalis</taxon>
    </lineage>
</organism>
<dbReference type="PROSITE" id="PS51683">
    <property type="entry name" value="SAM_OMT_II"/>
    <property type="match status" value="1"/>
</dbReference>
<dbReference type="InterPro" id="IPR029063">
    <property type="entry name" value="SAM-dependent_MTases_sf"/>
</dbReference>
<keyword evidence="2" id="KW-0489">Methyltransferase</keyword>
<dbReference type="InterPro" id="IPR041698">
    <property type="entry name" value="Methyltransf_25"/>
</dbReference>
<proteinExistence type="predicted"/>
<dbReference type="GO" id="GO:0008168">
    <property type="term" value="F:methyltransferase activity"/>
    <property type="evidence" value="ECO:0007669"/>
    <property type="project" value="UniProtKB-KW"/>
</dbReference>
<feature type="non-terminal residue" evidence="2">
    <location>
        <position position="122"/>
    </location>
</feature>